<dbReference type="Proteomes" id="UP000254425">
    <property type="component" value="Chromosome"/>
</dbReference>
<feature type="compositionally biased region" description="Basic and acidic residues" evidence="1">
    <location>
        <begin position="292"/>
        <end position="313"/>
    </location>
</feature>
<dbReference type="RefSeq" id="WP_208877377.1">
    <property type="nucleotide sequence ID" value="NZ_CP031320.1"/>
</dbReference>
<evidence type="ECO:0000313" key="3">
    <source>
        <dbReference type="Proteomes" id="UP000254425"/>
    </source>
</evidence>
<dbReference type="AlphaFoldDB" id="A0A345XMK7"/>
<gene>
    <name evidence="2" type="ORF">DVA86_09650</name>
</gene>
<name>A0A345XMK7_9ACTN</name>
<dbReference type="Pfam" id="PF06626">
    <property type="entry name" value="DUF1152"/>
    <property type="match status" value="1"/>
</dbReference>
<dbReference type="InterPro" id="IPR010581">
    <property type="entry name" value="DUF1152"/>
</dbReference>
<keyword evidence="3" id="KW-1185">Reference proteome</keyword>
<sequence length="388" mass="40593">MSELFIAAGGGGDPLGAAITAAALGVTEPTIATYAWERPEVDPTPGPLGAADFDGLERAAEGPLFSPRTRPVGPAGSTLPRLAGDLPGRLVLMDPTAGLRALAEQVFRMASCGYHRVHVVDIGGDVLTHGDEPTLASPLPDAMVLAACRIAGVDATVYVAAPGADGEVPRSEVVARSESSRITPGAYAVEAAGAALSWHPSEASALFAAAIEGERGTVRTVTRSLELTDDSAGVRRQTLDGAIGHNVVAQALVEKRPGTLEEAADLSAGLTGLHEIERERQHGPPHGPQHGRPHERQQGPHHERRDPDSHRTPPDSARPLTSRDTLREALRTEPSDASHATFRFAARALGLPWEHIPALRNALSAKGPLLTLARTGRDMGAVAGRPYA</sequence>
<protein>
    <submittedName>
        <fullName evidence="2">DUF1152 domain-containing protein</fullName>
    </submittedName>
</protein>
<reference evidence="2 3" key="1">
    <citation type="submission" date="2018-07" db="EMBL/GenBank/DDBJ databases">
        <title>Draft genome of the type strain Streptomyces armeniacus ATCC 15676.</title>
        <authorList>
            <person name="Labana P."/>
            <person name="Gosse J.T."/>
            <person name="Boddy C.N."/>
        </authorList>
    </citation>
    <scope>NUCLEOTIDE SEQUENCE [LARGE SCALE GENOMIC DNA]</scope>
    <source>
        <strain evidence="2 3">ATCC 15676</strain>
    </source>
</reference>
<organism evidence="2 3">
    <name type="scientific">Streptomyces armeniacus</name>
    <dbReference type="NCBI Taxonomy" id="83291"/>
    <lineage>
        <taxon>Bacteria</taxon>
        <taxon>Bacillati</taxon>
        <taxon>Actinomycetota</taxon>
        <taxon>Actinomycetes</taxon>
        <taxon>Kitasatosporales</taxon>
        <taxon>Streptomycetaceae</taxon>
        <taxon>Streptomyces</taxon>
    </lineage>
</organism>
<feature type="region of interest" description="Disordered" evidence="1">
    <location>
        <begin position="279"/>
        <end position="323"/>
    </location>
</feature>
<accession>A0A345XMK7</accession>
<dbReference type="EMBL" id="CP031320">
    <property type="protein sequence ID" value="AXK32873.1"/>
    <property type="molecule type" value="Genomic_DNA"/>
</dbReference>
<evidence type="ECO:0000256" key="1">
    <source>
        <dbReference type="SAM" id="MobiDB-lite"/>
    </source>
</evidence>
<evidence type="ECO:0000313" key="2">
    <source>
        <dbReference type="EMBL" id="AXK32873.1"/>
    </source>
</evidence>
<dbReference type="KEGG" id="sarm:DVA86_09650"/>
<proteinExistence type="predicted"/>